<dbReference type="PANTHER" id="PTHR43792:SF1">
    <property type="entry name" value="N-ACETYLTRANSFERASE DOMAIN-CONTAINING PROTEIN"/>
    <property type="match status" value="1"/>
</dbReference>
<dbReference type="Pfam" id="PF13302">
    <property type="entry name" value="Acetyltransf_3"/>
    <property type="match status" value="1"/>
</dbReference>
<feature type="region of interest" description="Disordered" evidence="1">
    <location>
        <begin position="160"/>
        <end position="182"/>
    </location>
</feature>
<proteinExistence type="predicted"/>
<feature type="domain" description="N-acetyltransferase" evidence="2">
    <location>
        <begin position="16"/>
        <end position="171"/>
    </location>
</feature>
<feature type="compositionally biased region" description="Polar residues" evidence="1">
    <location>
        <begin position="164"/>
        <end position="176"/>
    </location>
</feature>
<gene>
    <name evidence="3" type="ORF">OHV25_04190</name>
</gene>
<evidence type="ECO:0000259" key="2">
    <source>
        <dbReference type="PROSITE" id="PS51186"/>
    </source>
</evidence>
<reference evidence="3" key="1">
    <citation type="submission" date="2022-10" db="EMBL/GenBank/DDBJ databases">
        <title>The complete genomes of actinobacterial strains from the NBC collection.</title>
        <authorList>
            <person name="Joergensen T.S."/>
            <person name="Alvarez Arevalo M."/>
            <person name="Sterndorff E.B."/>
            <person name="Faurdal D."/>
            <person name="Vuksanovic O."/>
            <person name="Mourched A.-S."/>
            <person name="Charusanti P."/>
            <person name="Shaw S."/>
            <person name="Blin K."/>
            <person name="Weber T."/>
        </authorList>
    </citation>
    <scope>NUCLEOTIDE SEQUENCE</scope>
    <source>
        <strain evidence="3">NBC_00060</strain>
    </source>
</reference>
<dbReference type="AlphaFoldDB" id="A0AAU2GSR3"/>
<organism evidence="3">
    <name type="scientific">Streptomyces sp. NBC_00060</name>
    <dbReference type="NCBI Taxonomy" id="2975636"/>
    <lineage>
        <taxon>Bacteria</taxon>
        <taxon>Bacillati</taxon>
        <taxon>Actinomycetota</taxon>
        <taxon>Actinomycetes</taxon>
        <taxon>Kitasatosporales</taxon>
        <taxon>Streptomycetaceae</taxon>
        <taxon>Streptomyces</taxon>
    </lineage>
</organism>
<dbReference type="InterPro" id="IPR051531">
    <property type="entry name" value="N-acetyltransferase"/>
</dbReference>
<dbReference type="CDD" id="cd04301">
    <property type="entry name" value="NAT_SF"/>
    <property type="match status" value="1"/>
</dbReference>
<dbReference type="GO" id="GO:0016747">
    <property type="term" value="F:acyltransferase activity, transferring groups other than amino-acyl groups"/>
    <property type="evidence" value="ECO:0007669"/>
    <property type="project" value="InterPro"/>
</dbReference>
<protein>
    <submittedName>
        <fullName evidence="3">GNAT family N-acetyltransferase</fullName>
    </submittedName>
</protein>
<accession>A0AAU2GSR3</accession>
<dbReference type="Gene3D" id="3.40.630.30">
    <property type="match status" value="1"/>
</dbReference>
<evidence type="ECO:0000313" key="3">
    <source>
        <dbReference type="EMBL" id="WTU38825.1"/>
    </source>
</evidence>
<dbReference type="SUPFAM" id="SSF55729">
    <property type="entry name" value="Acyl-CoA N-acyltransferases (Nat)"/>
    <property type="match status" value="1"/>
</dbReference>
<evidence type="ECO:0000256" key="1">
    <source>
        <dbReference type="SAM" id="MobiDB-lite"/>
    </source>
</evidence>
<dbReference type="EMBL" id="CP108253">
    <property type="protein sequence ID" value="WTU38825.1"/>
    <property type="molecule type" value="Genomic_DNA"/>
</dbReference>
<dbReference type="PROSITE" id="PS51186">
    <property type="entry name" value="GNAT"/>
    <property type="match status" value="1"/>
</dbReference>
<name>A0AAU2GSR3_9ACTN</name>
<dbReference type="InterPro" id="IPR016181">
    <property type="entry name" value="Acyl_CoA_acyltransferase"/>
</dbReference>
<sequence>MTSTPASTPTLRTERLLLERYTPEDEENFVALFQDTRVSRWMGDGPASEADVRALFGRIFTKVYAEKRFDVWAVRRNGQLVGHAEIKPTDVVDGHEIIYALAPEAWGSGLGLEVARAIVAHGFDTLGLTEVHATVAAPNTASLAVLDKMGFEHVRDVTEDDGSTTRVLTRTQSRAGSSCDPD</sequence>
<dbReference type="InterPro" id="IPR000182">
    <property type="entry name" value="GNAT_dom"/>
</dbReference>
<dbReference type="PANTHER" id="PTHR43792">
    <property type="entry name" value="GNAT FAMILY, PUTATIVE (AFU_ORTHOLOGUE AFUA_3G00765)-RELATED-RELATED"/>
    <property type="match status" value="1"/>
</dbReference>